<accession>A0A182T0S3</accession>
<name>A0A182T0S3_9DIPT</name>
<reference evidence="3" key="1">
    <citation type="submission" date="2013-09" db="EMBL/GenBank/DDBJ databases">
        <title>The Genome Sequence of Anopheles maculatus species B.</title>
        <authorList>
            <consortium name="The Broad Institute Genomics Platform"/>
            <person name="Neafsey D.E."/>
            <person name="Besansky N."/>
            <person name="Howell P."/>
            <person name="Walton C."/>
            <person name="Young S.K."/>
            <person name="Zeng Q."/>
            <person name="Gargeya S."/>
            <person name="Fitzgerald M."/>
            <person name="Haas B."/>
            <person name="Abouelleil A."/>
            <person name="Allen A.W."/>
            <person name="Alvarado L."/>
            <person name="Arachchi H.M."/>
            <person name="Berlin A.M."/>
            <person name="Chapman S.B."/>
            <person name="Gainer-Dewar J."/>
            <person name="Goldberg J."/>
            <person name="Griggs A."/>
            <person name="Gujja S."/>
            <person name="Hansen M."/>
            <person name="Howarth C."/>
            <person name="Imamovic A."/>
            <person name="Ireland A."/>
            <person name="Larimer J."/>
            <person name="McCowan C."/>
            <person name="Murphy C."/>
            <person name="Pearson M."/>
            <person name="Poon T.W."/>
            <person name="Priest M."/>
            <person name="Roberts A."/>
            <person name="Saif S."/>
            <person name="Shea T."/>
            <person name="Sisk P."/>
            <person name="Sykes S."/>
            <person name="Wortman J."/>
            <person name="Nusbaum C."/>
            <person name="Birren B."/>
        </authorList>
    </citation>
    <scope>NUCLEOTIDE SEQUENCE [LARGE SCALE GENOMIC DNA]</scope>
    <source>
        <strain evidence="3">maculatus3</strain>
    </source>
</reference>
<proteinExistence type="predicted"/>
<dbReference type="AlphaFoldDB" id="A0A182T0S3"/>
<organism evidence="2 3">
    <name type="scientific">Anopheles maculatus</name>
    <dbReference type="NCBI Taxonomy" id="74869"/>
    <lineage>
        <taxon>Eukaryota</taxon>
        <taxon>Metazoa</taxon>
        <taxon>Ecdysozoa</taxon>
        <taxon>Arthropoda</taxon>
        <taxon>Hexapoda</taxon>
        <taxon>Insecta</taxon>
        <taxon>Pterygota</taxon>
        <taxon>Neoptera</taxon>
        <taxon>Endopterygota</taxon>
        <taxon>Diptera</taxon>
        <taxon>Nematocera</taxon>
        <taxon>Culicoidea</taxon>
        <taxon>Culicidae</taxon>
        <taxon>Anophelinae</taxon>
        <taxon>Anopheles</taxon>
        <taxon>Anopheles maculatus group</taxon>
    </lineage>
</organism>
<protein>
    <submittedName>
        <fullName evidence="2">Uncharacterized protein</fullName>
    </submittedName>
</protein>
<reference evidence="2" key="2">
    <citation type="submission" date="2020-05" db="UniProtKB">
        <authorList>
            <consortium name="EnsemblMetazoa"/>
        </authorList>
    </citation>
    <scope>IDENTIFICATION</scope>
    <source>
        <strain evidence="2">maculatus3</strain>
    </source>
</reference>
<dbReference type="EnsemblMetazoa" id="AMAM017301-RA">
    <property type="protein sequence ID" value="AMAM017301-PA"/>
    <property type="gene ID" value="AMAM017301"/>
</dbReference>
<feature type="region of interest" description="Disordered" evidence="1">
    <location>
        <begin position="41"/>
        <end position="84"/>
    </location>
</feature>
<evidence type="ECO:0000256" key="1">
    <source>
        <dbReference type="SAM" id="MobiDB-lite"/>
    </source>
</evidence>
<sequence length="84" mass="9337">MWLVSTRPRVSTGLPSVMKTTARVRPANTLPWNRAIWAAVPSSPSPSPVSTKRTSRSRVCSHSPSLTPPITIRSNRTRRSQSWV</sequence>
<dbReference type="VEuPathDB" id="VectorBase:AMAM017301"/>
<evidence type="ECO:0000313" key="2">
    <source>
        <dbReference type="EnsemblMetazoa" id="AMAM017301-PA"/>
    </source>
</evidence>
<evidence type="ECO:0000313" key="3">
    <source>
        <dbReference type="Proteomes" id="UP000075901"/>
    </source>
</evidence>
<feature type="compositionally biased region" description="Basic residues" evidence="1">
    <location>
        <begin position="75"/>
        <end position="84"/>
    </location>
</feature>
<dbReference type="Proteomes" id="UP000075901">
    <property type="component" value="Unassembled WGS sequence"/>
</dbReference>
<keyword evidence="3" id="KW-1185">Reference proteome</keyword>